<dbReference type="SUPFAM" id="SSF51905">
    <property type="entry name" value="FAD/NAD(P)-binding domain"/>
    <property type="match status" value="1"/>
</dbReference>
<dbReference type="Gene3D" id="3.30.9.10">
    <property type="entry name" value="D-Amino Acid Oxidase, subunit A, domain 2"/>
    <property type="match status" value="1"/>
</dbReference>
<gene>
    <name evidence="6" type="ORF">ACFOGP_16200</name>
</gene>
<evidence type="ECO:0000313" key="6">
    <source>
        <dbReference type="EMBL" id="MFC3144265.1"/>
    </source>
</evidence>
<dbReference type="RefSeq" id="WP_275631524.1">
    <property type="nucleotide sequence ID" value="NZ_JARGYD010000001.1"/>
</dbReference>
<keyword evidence="3" id="KW-0274">FAD</keyword>
<dbReference type="Gene3D" id="3.50.50.60">
    <property type="entry name" value="FAD/NAD(P)-binding domain"/>
    <property type="match status" value="1"/>
</dbReference>
<feature type="domain" description="FAD-binding" evidence="5">
    <location>
        <begin position="6"/>
        <end position="367"/>
    </location>
</feature>
<keyword evidence="2" id="KW-0285">Flavoprotein</keyword>
<dbReference type="Pfam" id="PF01494">
    <property type="entry name" value="FAD_binding_3"/>
    <property type="match status" value="1"/>
</dbReference>
<dbReference type="NCBIfam" id="NF004780">
    <property type="entry name" value="PRK06126.1"/>
    <property type="match status" value="1"/>
</dbReference>
<dbReference type="InterPro" id="IPR036188">
    <property type="entry name" value="FAD/NAD-bd_sf"/>
</dbReference>
<comment type="cofactor">
    <cofactor evidence="1">
        <name>FAD</name>
        <dbReference type="ChEBI" id="CHEBI:57692"/>
    </cofactor>
</comment>
<organism evidence="6 7">
    <name type="scientific">Psychromarinibacter halotolerans</name>
    <dbReference type="NCBI Taxonomy" id="1775175"/>
    <lineage>
        <taxon>Bacteria</taxon>
        <taxon>Pseudomonadati</taxon>
        <taxon>Pseudomonadota</taxon>
        <taxon>Alphaproteobacteria</taxon>
        <taxon>Rhodobacterales</taxon>
        <taxon>Paracoccaceae</taxon>
        <taxon>Psychromarinibacter</taxon>
    </lineage>
</organism>
<evidence type="ECO:0000256" key="3">
    <source>
        <dbReference type="ARBA" id="ARBA00022827"/>
    </source>
</evidence>
<evidence type="ECO:0000256" key="4">
    <source>
        <dbReference type="SAM" id="MobiDB-lite"/>
    </source>
</evidence>
<dbReference type="EMBL" id="JBHRTB010000010">
    <property type="protein sequence ID" value="MFC3144265.1"/>
    <property type="molecule type" value="Genomic_DNA"/>
</dbReference>
<protein>
    <submittedName>
        <fullName evidence="6">FAD-dependent oxidoreductase</fullName>
    </submittedName>
</protein>
<dbReference type="InterPro" id="IPR002938">
    <property type="entry name" value="FAD-bd"/>
</dbReference>
<evidence type="ECO:0000313" key="7">
    <source>
        <dbReference type="Proteomes" id="UP001595632"/>
    </source>
</evidence>
<reference evidence="7" key="1">
    <citation type="journal article" date="2019" name="Int. J. Syst. Evol. Microbiol.">
        <title>The Global Catalogue of Microorganisms (GCM) 10K type strain sequencing project: providing services to taxonomists for standard genome sequencing and annotation.</title>
        <authorList>
            <consortium name="The Broad Institute Genomics Platform"/>
            <consortium name="The Broad Institute Genome Sequencing Center for Infectious Disease"/>
            <person name="Wu L."/>
            <person name="Ma J."/>
        </authorList>
    </citation>
    <scope>NUCLEOTIDE SEQUENCE [LARGE SCALE GENOMIC DNA]</scope>
    <source>
        <strain evidence="7">KCTC 52366</strain>
    </source>
</reference>
<feature type="region of interest" description="Disordered" evidence="4">
    <location>
        <begin position="97"/>
        <end position="116"/>
    </location>
</feature>
<proteinExistence type="predicted"/>
<evidence type="ECO:0000256" key="2">
    <source>
        <dbReference type="ARBA" id="ARBA00022630"/>
    </source>
</evidence>
<evidence type="ECO:0000256" key="1">
    <source>
        <dbReference type="ARBA" id="ARBA00001974"/>
    </source>
</evidence>
<evidence type="ECO:0000259" key="5">
    <source>
        <dbReference type="Pfam" id="PF01494"/>
    </source>
</evidence>
<dbReference type="Gene3D" id="3.40.30.120">
    <property type="match status" value="1"/>
</dbReference>
<dbReference type="Proteomes" id="UP001595632">
    <property type="component" value="Unassembled WGS sequence"/>
</dbReference>
<comment type="caution">
    <text evidence="6">The sequence shown here is derived from an EMBL/GenBank/DDBJ whole genome shotgun (WGS) entry which is preliminary data.</text>
</comment>
<dbReference type="PRINTS" id="PR00420">
    <property type="entry name" value="RNGMNOXGNASE"/>
</dbReference>
<dbReference type="PANTHER" id="PTHR43004">
    <property type="entry name" value="TRK SYSTEM POTASSIUM UPTAKE PROTEIN"/>
    <property type="match status" value="1"/>
</dbReference>
<name>A0ABV7GVN8_9RHOB</name>
<keyword evidence="7" id="KW-1185">Reference proteome</keyword>
<dbReference type="PANTHER" id="PTHR43004:SF19">
    <property type="entry name" value="BINDING MONOOXYGENASE, PUTATIVE (JCVI)-RELATED"/>
    <property type="match status" value="1"/>
</dbReference>
<sequence length="549" mass="59177">MTALSADVVIVGAGPVGLTLAMELDRRGVSSLIVETRRAGQPPNVKCNHVSARSMEIFRGLGIADRIRAAGLPEDYPHSVSYRTTVTGREITCVPIPSTAGRRRGEPGPDTGWPTPEPPHRINQIFLEPILFAAAQDRAGIRIVNEATVTSFTDTGAGVDVAVSCADGTGLSVRGRYMVGCDGGRSQVRKDIGATLQGDAVVQRVQSTYIRAPGLIACMQVPPTWGMFAYNPVRSGVVYSIDGRETWLIHNYLKDDEADFDSVDRDWAIRRILGVDDAFAYDILSKEDWFGRRLVADRLRRGNVFICGDAAHLWVPYAGYGMNAGIADAHNLAMHMGGVFGGWAGDAALDAHEAERLPITEQVSRFAMNHAHEMARKRKAVPDEIDDDTPDGAAARDRVGAELYDLNVQQYCCAGLNFGYYYDASPMIDADGTPPPYAMGSFTASTVPGARLPNVPMDDGRWLYDHQGAGFALVRTDPSVAVEPLLAAARAAGVPLVLIDLSDAPAPYAEALVLARPDNHIAWRGDRLPRDPSALIDLVRGASRTEAAA</sequence>
<accession>A0ABV7GVN8</accession>
<dbReference type="InterPro" id="IPR050641">
    <property type="entry name" value="RIFMO-like"/>
</dbReference>